<dbReference type="AlphaFoldDB" id="A0A0A7LA49"/>
<dbReference type="Proteomes" id="UP000030787">
    <property type="component" value="Chromosome"/>
</dbReference>
<reference evidence="2 3" key="1">
    <citation type="journal article" date="2014" name="Appl. Environ. Microbiol.">
        <title>Comparative Genome Analysis of 'Candidatus Methanoplasma termitum' Indicates a New Mode of Energy Metabolism in the Seventh Order of Methanogens.</title>
        <authorList>
            <person name="Lang K."/>
            <person name="Schuldes J."/>
            <person name="Klingl A."/>
            <person name="Poehlein A."/>
            <person name="Daniel R."/>
            <person name="Brune A."/>
        </authorList>
    </citation>
    <scope>NUCLEOTIDE SEQUENCE [LARGE SCALE GENOMIC DNA]</scope>
    <source>
        <strain evidence="3">Mpt1</strain>
    </source>
</reference>
<sequence>MQLNKMKIDTSGKISTIMLAIVAIIVVIIVVVAVFIIVTNNGDNQQKGTPEMAPGTTLDFTVTGGEPITELKAEIIGQSKDIYFAKTTYTVNGNDIVLYSTMAKPGGSKYQVTGTEKITTIHDGEKMLDVATDLTDGSTLFVDPSTGLVYKITTINGDSTVTAVLNEYSLIRQNSGSYKQSSAIGTGKSYTLTYDGTPYTVTSTCIADCRNGQYGVEYDLSSLGGSTIDTISNSPLGLPIDAVETNMSGITSSGATTHIWMYTDGMGDTLYLYYDPVAKVVDNIGTDIEMAPGSMMDYTVTGSQYTEMKLEYIGQNADSDFVKTTYYASSGSSSDYILESKNPDTSGYQLVGTQAMDTVDGQKTLNVVNTTTSGVTTTQYLDQMTGLPYKMILMVSGKTTTFVLKNYALKMQNSGSYTQSDSVGTTYNYALTDPAGTGYTMKVKCVADCTNGQYGFVYDLSSMGIGEMYSLGNNPQGLLVNAQNSGSVKTLETRDGTRSVQIWNDTADGLTFYIDSASKVIYQIDMISGSTTIVFTLKSISQEGGSSTVV</sequence>
<dbReference type="EMBL" id="CP010070">
    <property type="protein sequence ID" value="AIZ56020.1"/>
    <property type="molecule type" value="Genomic_DNA"/>
</dbReference>
<keyword evidence="1" id="KW-0812">Transmembrane</keyword>
<name>A0A0A7LA49_9ARCH</name>
<dbReference type="GeneID" id="24817791"/>
<protein>
    <submittedName>
        <fullName evidence="2">Uncharacterized protein</fullName>
    </submittedName>
</protein>
<evidence type="ECO:0000313" key="3">
    <source>
        <dbReference type="Proteomes" id="UP000030787"/>
    </source>
</evidence>
<feature type="transmembrane region" description="Helical" evidence="1">
    <location>
        <begin position="12"/>
        <end position="38"/>
    </location>
</feature>
<accession>A0A0A7LA49</accession>
<proteinExistence type="predicted"/>
<organism evidence="2 3">
    <name type="scientific">Candidatus Methanoplasma termitum</name>
    <dbReference type="NCBI Taxonomy" id="1577791"/>
    <lineage>
        <taxon>Archaea</taxon>
        <taxon>Methanobacteriati</taxon>
        <taxon>Thermoplasmatota</taxon>
        <taxon>Thermoplasmata</taxon>
        <taxon>Methanomassiliicoccales</taxon>
        <taxon>Methanomassiliicoccaceae</taxon>
        <taxon>Candidatus Methanoplasma</taxon>
    </lineage>
</organism>
<keyword evidence="1" id="KW-0472">Membrane</keyword>
<keyword evidence="1" id="KW-1133">Transmembrane helix</keyword>
<dbReference type="HOGENOM" id="CLU_494885_0_0_2"/>
<evidence type="ECO:0000256" key="1">
    <source>
        <dbReference type="SAM" id="Phobius"/>
    </source>
</evidence>
<dbReference type="RefSeq" id="WP_148305780.1">
    <property type="nucleotide sequence ID" value="NZ_CP010070.1"/>
</dbReference>
<keyword evidence="3" id="KW-1185">Reference proteome</keyword>
<gene>
    <name evidence="2" type="ORF">Mpt1_c01160</name>
</gene>
<dbReference type="KEGG" id="mear:Mpt1_c01160"/>
<evidence type="ECO:0000313" key="2">
    <source>
        <dbReference type="EMBL" id="AIZ56020.1"/>
    </source>
</evidence>